<proteinExistence type="predicted"/>
<dbReference type="EMBL" id="JBGMDY010000001">
    <property type="protein sequence ID" value="KAL2347580.1"/>
    <property type="molecule type" value="Genomic_DNA"/>
</dbReference>
<keyword evidence="2" id="KW-0732">Signal</keyword>
<dbReference type="AlphaFoldDB" id="A0ABD1NHH8"/>
<evidence type="ECO:0000313" key="4">
    <source>
        <dbReference type="Proteomes" id="UP001603857"/>
    </source>
</evidence>
<accession>A0ABD1NHH8</accession>
<evidence type="ECO:0000256" key="1">
    <source>
        <dbReference type="SAM" id="MobiDB-lite"/>
    </source>
</evidence>
<feature type="signal peptide" evidence="2">
    <location>
        <begin position="1"/>
        <end position="20"/>
    </location>
</feature>
<dbReference type="Proteomes" id="UP001603857">
    <property type="component" value="Unassembled WGS sequence"/>
</dbReference>
<feature type="compositionally biased region" description="Basic residues" evidence="1">
    <location>
        <begin position="162"/>
        <end position="189"/>
    </location>
</feature>
<organism evidence="3 4">
    <name type="scientific">Flemingia macrophylla</name>
    <dbReference type="NCBI Taxonomy" id="520843"/>
    <lineage>
        <taxon>Eukaryota</taxon>
        <taxon>Viridiplantae</taxon>
        <taxon>Streptophyta</taxon>
        <taxon>Embryophyta</taxon>
        <taxon>Tracheophyta</taxon>
        <taxon>Spermatophyta</taxon>
        <taxon>Magnoliopsida</taxon>
        <taxon>eudicotyledons</taxon>
        <taxon>Gunneridae</taxon>
        <taxon>Pentapetalae</taxon>
        <taxon>rosids</taxon>
        <taxon>fabids</taxon>
        <taxon>Fabales</taxon>
        <taxon>Fabaceae</taxon>
        <taxon>Papilionoideae</taxon>
        <taxon>50 kb inversion clade</taxon>
        <taxon>NPAAA clade</taxon>
        <taxon>indigoferoid/millettioid clade</taxon>
        <taxon>Phaseoleae</taxon>
        <taxon>Flemingia</taxon>
    </lineage>
</organism>
<name>A0ABD1NHH8_9FABA</name>
<sequence length="189" mass="21319">MDRVLGMQIFTLQLQLLILASRNSPIIPFSRTLERSSRSPISAFLSKGSQWGQQPPFTPAASLLTPSTFINVQPLFSKLEQGSNSNFAASLGVTSICSNVNPVRPPSSELSNRAEIKQPRVIKHDSDVERLRTEENQAEQNCKAYREPPTEECNLPLGPRKSSNHKKWNFAKPKNSRNIKRTRNQQKHK</sequence>
<evidence type="ECO:0000256" key="2">
    <source>
        <dbReference type="SAM" id="SignalP"/>
    </source>
</evidence>
<evidence type="ECO:0000313" key="3">
    <source>
        <dbReference type="EMBL" id="KAL2347580.1"/>
    </source>
</evidence>
<feature type="region of interest" description="Disordered" evidence="1">
    <location>
        <begin position="133"/>
        <end position="189"/>
    </location>
</feature>
<comment type="caution">
    <text evidence="3">The sequence shown here is derived from an EMBL/GenBank/DDBJ whole genome shotgun (WGS) entry which is preliminary data.</text>
</comment>
<keyword evidence="4" id="KW-1185">Reference proteome</keyword>
<reference evidence="3 4" key="1">
    <citation type="submission" date="2024-08" db="EMBL/GenBank/DDBJ databases">
        <title>Insights into the chromosomal genome structure of Flemingia macrophylla.</title>
        <authorList>
            <person name="Ding Y."/>
            <person name="Zhao Y."/>
            <person name="Bi W."/>
            <person name="Wu M."/>
            <person name="Zhao G."/>
            <person name="Gong Y."/>
            <person name="Li W."/>
            <person name="Zhang P."/>
        </authorList>
    </citation>
    <scope>NUCLEOTIDE SEQUENCE [LARGE SCALE GENOMIC DNA]</scope>
    <source>
        <strain evidence="3">DYQJB</strain>
        <tissue evidence="3">Leaf</tissue>
    </source>
</reference>
<gene>
    <name evidence="3" type="ORF">Fmac_001580</name>
</gene>
<protein>
    <submittedName>
        <fullName evidence="3">Uncharacterized protein</fullName>
    </submittedName>
</protein>
<feature type="chain" id="PRO_5044831944" evidence="2">
    <location>
        <begin position="21"/>
        <end position="189"/>
    </location>
</feature>